<organism evidence="1 2">
    <name type="scientific">Rattus norvegicus</name>
    <name type="common">Rat</name>
    <dbReference type="NCBI Taxonomy" id="10116"/>
    <lineage>
        <taxon>Eukaryota</taxon>
        <taxon>Metazoa</taxon>
        <taxon>Chordata</taxon>
        <taxon>Craniata</taxon>
        <taxon>Vertebrata</taxon>
        <taxon>Euteleostomi</taxon>
        <taxon>Mammalia</taxon>
        <taxon>Eutheria</taxon>
        <taxon>Euarchontoglires</taxon>
        <taxon>Glires</taxon>
        <taxon>Rodentia</taxon>
        <taxon>Myomorpha</taxon>
        <taxon>Muroidea</taxon>
        <taxon>Muridae</taxon>
        <taxon>Murinae</taxon>
        <taxon>Rattus</taxon>
    </lineage>
</organism>
<protein>
    <submittedName>
        <fullName evidence="1">RCG53687</fullName>
    </submittedName>
</protein>
<accession>A6J942</accession>
<gene>
    <name evidence="1" type="ORF">rCG_53687</name>
</gene>
<dbReference type="Proteomes" id="UP000234681">
    <property type="component" value="Chromosome 1"/>
</dbReference>
<sequence length="30" mass="3199">MTAVGDAQRLVNGDLWPVTNTTRSNTVHGS</sequence>
<proteinExistence type="predicted"/>
<name>A6J942_RAT</name>
<dbReference type="AlphaFoldDB" id="A6J942"/>
<evidence type="ECO:0000313" key="2">
    <source>
        <dbReference type="Proteomes" id="UP000234681"/>
    </source>
</evidence>
<evidence type="ECO:0000313" key="1">
    <source>
        <dbReference type="EMBL" id="EDM08042.1"/>
    </source>
</evidence>
<dbReference type="EMBL" id="CH473979">
    <property type="protein sequence ID" value="EDM08042.1"/>
    <property type="molecule type" value="Genomic_DNA"/>
</dbReference>
<reference evidence="1 2" key="1">
    <citation type="submission" date="2005-09" db="EMBL/GenBank/DDBJ databases">
        <authorList>
            <person name="Mural R.J."/>
            <person name="Li P.W."/>
            <person name="Adams M.D."/>
            <person name="Amanatides P.G."/>
            <person name="Baden-Tillson H."/>
            <person name="Barnstead M."/>
            <person name="Chin S.H."/>
            <person name="Dew I."/>
            <person name="Evans C.A."/>
            <person name="Ferriera S."/>
            <person name="Flanigan M."/>
            <person name="Fosler C."/>
            <person name="Glodek A."/>
            <person name="Gu Z."/>
            <person name="Holt R.A."/>
            <person name="Jennings D."/>
            <person name="Kraft C.L."/>
            <person name="Lu F."/>
            <person name="Nguyen T."/>
            <person name="Nusskern D.R."/>
            <person name="Pfannkoch C.M."/>
            <person name="Sitter C."/>
            <person name="Sutton G.G."/>
            <person name="Venter J.C."/>
            <person name="Wang Z."/>
            <person name="Woodage T."/>
            <person name="Zheng X.H."/>
            <person name="Zhong F."/>
        </authorList>
    </citation>
    <scope>NUCLEOTIDE SEQUENCE [LARGE SCALE GENOMIC DNA]</scope>
    <source>
        <strain>BN</strain>
        <strain evidence="2">Sprague-Dawley</strain>
    </source>
</reference>